<comment type="caution">
    <text evidence="1">The sequence shown here is derived from an EMBL/GenBank/DDBJ whole genome shotgun (WGS) entry which is preliminary data.</text>
</comment>
<dbReference type="InterPro" id="IPR036397">
    <property type="entry name" value="RNaseH_sf"/>
</dbReference>
<proteinExistence type="predicted"/>
<evidence type="ECO:0000313" key="2">
    <source>
        <dbReference type="Proteomes" id="UP000789739"/>
    </source>
</evidence>
<dbReference type="OrthoDB" id="2447560at2759"/>
<organism evidence="1 2">
    <name type="scientific">Paraglomus brasilianum</name>
    <dbReference type="NCBI Taxonomy" id="144538"/>
    <lineage>
        <taxon>Eukaryota</taxon>
        <taxon>Fungi</taxon>
        <taxon>Fungi incertae sedis</taxon>
        <taxon>Mucoromycota</taxon>
        <taxon>Glomeromycotina</taxon>
        <taxon>Glomeromycetes</taxon>
        <taxon>Paraglomerales</taxon>
        <taxon>Paraglomeraceae</taxon>
        <taxon>Paraglomus</taxon>
    </lineage>
</organism>
<dbReference type="AlphaFoldDB" id="A0A9N9HED3"/>
<reference evidence="1" key="1">
    <citation type="submission" date="2021-06" db="EMBL/GenBank/DDBJ databases">
        <authorList>
            <person name="Kallberg Y."/>
            <person name="Tangrot J."/>
            <person name="Rosling A."/>
        </authorList>
    </citation>
    <scope>NUCLEOTIDE SEQUENCE</scope>
    <source>
        <strain evidence="1">BR232B</strain>
    </source>
</reference>
<protein>
    <submittedName>
        <fullName evidence="1">9193_t:CDS:1</fullName>
    </submittedName>
</protein>
<gene>
    <name evidence="1" type="ORF">PBRASI_LOCUS11677</name>
</gene>
<name>A0A9N9HED3_9GLOM</name>
<sequence>MILAVIKVVVQSKEIAMVLEKVKAHTGDEQNERANQIAKEEGKVGASTRVKRVMTKNMVFQPVWNGLDIECSLREFIKQILTTAARA</sequence>
<dbReference type="EMBL" id="CAJVPI010006417">
    <property type="protein sequence ID" value="CAG8678565.1"/>
    <property type="molecule type" value="Genomic_DNA"/>
</dbReference>
<evidence type="ECO:0000313" key="1">
    <source>
        <dbReference type="EMBL" id="CAG8678565.1"/>
    </source>
</evidence>
<dbReference type="GO" id="GO:0003676">
    <property type="term" value="F:nucleic acid binding"/>
    <property type="evidence" value="ECO:0007669"/>
    <property type="project" value="InterPro"/>
</dbReference>
<keyword evidence="2" id="KW-1185">Reference proteome</keyword>
<dbReference type="Gene3D" id="3.30.420.10">
    <property type="entry name" value="Ribonuclease H-like superfamily/Ribonuclease H"/>
    <property type="match status" value="1"/>
</dbReference>
<feature type="non-terminal residue" evidence="1">
    <location>
        <position position="87"/>
    </location>
</feature>
<dbReference type="Proteomes" id="UP000789739">
    <property type="component" value="Unassembled WGS sequence"/>
</dbReference>
<accession>A0A9N9HED3</accession>